<dbReference type="Proteomes" id="UP001209878">
    <property type="component" value="Unassembled WGS sequence"/>
</dbReference>
<reference evidence="1" key="1">
    <citation type="journal article" date="2023" name="Mol. Biol. Evol.">
        <title>Third-Generation Sequencing Reveals the Adaptive Role of the Epigenome in Three Deep-Sea Polychaetes.</title>
        <authorList>
            <person name="Perez M."/>
            <person name="Aroh O."/>
            <person name="Sun Y."/>
            <person name="Lan Y."/>
            <person name="Juniper S.K."/>
            <person name="Young C.R."/>
            <person name="Angers B."/>
            <person name="Qian P.Y."/>
        </authorList>
    </citation>
    <scope>NUCLEOTIDE SEQUENCE</scope>
    <source>
        <strain evidence="1">R07B-5</strain>
    </source>
</reference>
<dbReference type="AlphaFoldDB" id="A0AAD9NIR3"/>
<sequence>MAETTLALVLGDSHVCWLERFVSSSGICFETGSSFVGTDCHFKFAGFRGGHVSSVRDDSAVDRLLELQMPNIAVLCLGGNDVYGSLEPVLTVETWLWFDTVDIIAVKRLMLAVIKLLKGYKEQCVTAEARQILAVTIRR</sequence>
<name>A0AAD9NIR3_RIDPI</name>
<evidence type="ECO:0000313" key="2">
    <source>
        <dbReference type="Proteomes" id="UP001209878"/>
    </source>
</evidence>
<evidence type="ECO:0000313" key="1">
    <source>
        <dbReference type="EMBL" id="KAK2171535.1"/>
    </source>
</evidence>
<protein>
    <submittedName>
        <fullName evidence="1">Uncharacterized protein</fullName>
    </submittedName>
</protein>
<organism evidence="1 2">
    <name type="scientific">Ridgeia piscesae</name>
    <name type="common">Tubeworm</name>
    <dbReference type="NCBI Taxonomy" id="27915"/>
    <lineage>
        <taxon>Eukaryota</taxon>
        <taxon>Metazoa</taxon>
        <taxon>Spiralia</taxon>
        <taxon>Lophotrochozoa</taxon>
        <taxon>Annelida</taxon>
        <taxon>Polychaeta</taxon>
        <taxon>Sedentaria</taxon>
        <taxon>Canalipalpata</taxon>
        <taxon>Sabellida</taxon>
        <taxon>Siboglinidae</taxon>
        <taxon>Ridgeia</taxon>
    </lineage>
</organism>
<gene>
    <name evidence="1" type="ORF">NP493_1056g01005</name>
</gene>
<accession>A0AAD9NIR3</accession>
<keyword evidence="2" id="KW-1185">Reference proteome</keyword>
<proteinExistence type="predicted"/>
<dbReference type="EMBL" id="JAODUO010001055">
    <property type="protein sequence ID" value="KAK2171535.1"/>
    <property type="molecule type" value="Genomic_DNA"/>
</dbReference>
<comment type="caution">
    <text evidence="1">The sequence shown here is derived from an EMBL/GenBank/DDBJ whole genome shotgun (WGS) entry which is preliminary data.</text>
</comment>